<dbReference type="KEGG" id="ome:OLMES_5049"/>
<evidence type="ECO:0000256" key="9">
    <source>
        <dbReference type="ARBA" id="ARBA00023204"/>
    </source>
</evidence>
<keyword evidence="2 11" id="KW-0547">Nucleotide-binding</keyword>
<dbReference type="GO" id="GO:0009338">
    <property type="term" value="C:exodeoxyribonuclease V complex"/>
    <property type="evidence" value="ECO:0007669"/>
    <property type="project" value="InterPro"/>
</dbReference>
<evidence type="ECO:0000256" key="2">
    <source>
        <dbReference type="ARBA" id="ARBA00022741"/>
    </source>
</evidence>
<accession>A0A1Y0IHY0</accession>
<evidence type="ECO:0000313" key="13">
    <source>
        <dbReference type="EMBL" id="ARU59033.1"/>
    </source>
</evidence>
<comment type="catalytic activity">
    <reaction evidence="11">
        <text>ATP + H2O = ADP + phosphate + H(+)</text>
        <dbReference type="Rhea" id="RHEA:13065"/>
        <dbReference type="ChEBI" id="CHEBI:15377"/>
        <dbReference type="ChEBI" id="CHEBI:15378"/>
        <dbReference type="ChEBI" id="CHEBI:30616"/>
        <dbReference type="ChEBI" id="CHEBI:43474"/>
        <dbReference type="ChEBI" id="CHEBI:456216"/>
        <dbReference type="EC" id="5.6.2.3"/>
    </reaction>
</comment>
<dbReference type="GO" id="GO:0016887">
    <property type="term" value="F:ATP hydrolysis activity"/>
    <property type="evidence" value="ECO:0007669"/>
    <property type="project" value="RHEA"/>
</dbReference>
<dbReference type="CDD" id="cd17933">
    <property type="entry name" value="DEXSc_RecD-like"/>
    <property type="match status" value="1"/>
</dbReference>
<evidence type="ECO:0000256" key="11">
    <source>
        <dbReference type="HAMAP-Rule" id="MF_01487"/>
    </source>
</evidence>
<evidence type="ECO:0000256" key="5">
    <source>
        <dbReference type="ARBA" id="ARBA00022806"/>
    </source>
</evidence>
<reference evidence="13 14" key="1">
    <citation type="submission" date="2017-05" db="EMBL/GenBank/DDBJ databases">
        <title>Genomic insights into alkan degradation activity of Oleiphilus messinensis.</title>
        <authorList>
            <person name="Kozyavkin S.A."/>
            <person name="Slesarev A.I."/>
            <person name="Golyshin P.N."/>
            <person name="Korzhenkov A."/>
            <person name="Golyshina O.N."/>
            <person name="Toshchakov S.V."/>
        </authorList>
    </citation>
    <scope>NUCLEOTIDE SEQUENCE [LARGE SCALE GENOMIC DNA]</scope>
    <source>
        <strain evidence="13 14">ME102</strain>
    </source>
</reference>
<dbReference type="EC" id="5.6.2.3" evidence="11"/>
<gene>
    <name evidence="11" type="primary">recD</name>
    <name evidence="13" type="ORF">OLMES_5049</name>
</gene>
<protein>
    <recommendedName>
        <fullName evidence="11">RecBCD enzyme subunit RecD</fullName>
        <ecNumber evidence="11">5.6.2.3</ecNumber>
    </recommendedName>
    <alternativeName>
        <fullName evidence="11">DNA 5'-3' helicase subunit RecD</fullName>
    </alternativeName>
    <alternativeName>
        <fullName evidence="11">Exonuclease V subunit RecD</fullName>
        <shortName evidence="11">ExoV subunit RecD</shortName>
    </alternativeName>
    <alternativeName>
        <fullName evidence="11">Helicase/nuclease RecBCD subunit RecD</fullName>
    </alternativeName>
</protein>
<evidence type="ECO:0000256" key="7">
    <source>
        <dbReference type="ARBA" id="ARBA00022840"/>
    </source>
</evidence>
<dbReference type="InterPro" id="IPR006344">
    <property type="entry name" value="RecD"/>
</dbReference>
<evidence type="ECO:0000256" key="4">
    <source>
        <dbReference type="ARBA" id="ARBA00022801"/>
    </source>
</evidence>
<dbReference type="InterPro" id="IPR041851">
    <property type="entry name" value="RecD_N_sf"/>
</dbReference>
<keyword evidence="5 11" id="KW-0347">Helicase</keyword>
<dbReference type="OrthoDB" id="9803432at2"/>
<dbReference type="GO" id="GO:0017116">
    <property type="term" value="F:single-stranded DNA helicase activity"/>
    <property type="evidence" value="ECO:0007669"/>
    <property type="project" value="TreeGrafter"/>
</dbReference>
<dbReference type="PANTHER" id="PTHR43788">
    <property type="entry name" value="DNA2/NAM7 HELICASE FAMILY MEMBER"/>
    <property type="match status" value="1"/>
</dbReference>
<evidence type="ECO:0000256" key="8">
    <source>
        <dbReference type="ARBA" id="ARBA00023125"/>
    </source>
</evidence>
<feature type="binding site" evidence="11">
    <location>
        <begin position="188"/>
        <end position="195"/>
    </location>
    <ligand>
        <name>ATP</name>
        <dbReference type="ChEBI" id="CHEBI:30616"/>
    </ligand>
</feature>
<keyword evidence="6 11" id="KW-0269">Exonuclease</keyword>
<dbReference type="GO" id="GO:0005524">
    <property type="term" value="F:ATP binding"/>
    <property type="evidence" value="ECO:0007669"/>
    <property type="project" value="UniProtKB-UniRule"/>
</dbReference>
<dbReference type="HAMAP" id="MF_01487">
    <property type="entry name" value="RecD"/>
    <property type="match status" value="1"/>
</dbReference>
<evidence type="ECO:0000256" key="1">
    <source>
        <dbReference type="ARBA" id="ARBA00022722"/>
    </source>
</evidence>
<dbReference type="InterPro" id="IPR027417">
    <property type="entry name" value="P-loop_NTPase"/>
</dbReference>
<evidence type="ECO:0000313" key="14">
    <source>
        <dbReference type="Proteomes" id="UP000196027"/>
    </source>
</evidence>
<comment type="similarity">
    <text evidence="11">Belongs to the RecD family.</text>
</comment>
<keyword evidence="1 11" id="KW-0540">Nuclease</keyword>
<keyword evidence="4 11" id="KW-0378">Hydrolase</keyword>
<name>A0A1Y0IHY0_9GAMM</name>
<dbReference type="InterPro" id="IPR027785">
    <property type="entry name" value="UvrD-like_helicase_C"/>
</dbReference>
<comment type="function">
    <text evidence="11">A helicase/nuclease that prepares dsDNA breaks (DSB) for recombinational DNA repair. Binds to DSBs and unwinds DNA via a highly rapid and processive ATP-dependent bidirectional helicase activity. Unwinds dsDNA until it encounters a Chi (crossover hotspot instigator) sequence from the 3' direction. Cuts ssDNA a few nucleotides 3' to the Chi site. The properties and activities of the enzyme are changed at Chi. The Chi-altered holoenzyme produces a long 3'-ssDNA overhang and facilitates RecA-binding to the ssDNA for homologous DNA recombination and repair. Holoenzyme degrades any linearized DNA that is unable to undergo homologous recombination. In the holoenzyme this subunit has ssDNA-dependent ATPase and 5'-3' helicase activity. When added to pre-assembled RecBC greatly stimulates nuclease activity and augments holoenzyme processivity. Negatively regulates the RecA-loading ability of RecBCD.</text>
</comment>
<dbReference type="GO" id="GO:0000724">
    <property type="term" value="P:double-strand break repair via homologous recombination"/>
    <property type="evidence" value="ECO:0007669"/>
    <property type="project" value="UniProtKB-UniRule"/>
</dbReference>
<dbReference type="GO" id="GO:0008854">
    <property type="term" value="F:exodeoxyribonuclease V activity"/>
    <property type="evidence" value="ECO:0007669"/>
    <property type="project" value="InterPro"/>
</dbReference>
<dbReference type="NCBIfam" id="TIGR01447">
    <property type="entry name" value="recD"/>
    <property type="match status" value="1"/>
</dbReference>
<keyword evidence="14" id="KW-1185">Reference proteome</keyword>
<keyword evidence="9 11" id="KW-0234">DNA repair</keyword>
<keyword evidence="3 11" id="KW-0227">DNA damage</keyword>
<dbReference type="Pfam" id="PF13538">
    <property type="entry name" value="UvrD_C_2"/>
    <property type="match status" value="1"/>
</dbReference>
<dbReference type="Gene3D" id="3.40.50.300">
    <property type="entry name" value="P-loop containing nucleotide triphosphate hydrolases"/>
    <property type="match status" value="3"/>
</dbReference>
<feature type="domain" description="UvrD-like helicase C-terminal" evidence="12">
    <location>
        <begin position="560"/>
        <end position="606"/>
    </location>
</feature>
<comment type="subunit">
    <text evidence="11">Heterotrimer of RecB, RecC and RecD. All subunits contribute to DNA-binding.</text>
</comment>
<dbReference type="EMBL" id="CP021425">
    <property type="protein sequence ID" value="ARU59033.1"/>
    <property type="molecule type" value="Genomic_DNA"/>
</dbReference>
<dbReference type="RefSeq" id="WP_087463748.1">
    <property type="nucleotide sequence ID" value="NZ_CP021425.1"/>
</dbReference>
<keyword evidence="7 11" id="KW-0067">ATP-binding</keyword>
<evidence type="ECO:0000256" key="3">
    <source>
        <dbReference type="ARBA" id="ARBA00022763"/>
    </source>
</evidence>
<dbReference type="Pfam" id="PF13245">
    <property type="entry name" value="AAA_19"/>
    <property type="match status" value="1"/>
</dbReference>
<dbReference type="SUPFAM" id="SSF52540">
    <property type="entry name" value="P-loop containing nucleoside triphosphate hydrolases"/>
    <property type="match status" value="1"/>
</dbReference>
<dbReference type="Gene3D" id="1.10.10.1020">
    <property type="entry name" value="RecBCD complex, subunit RecD, N-terminal domain"/>
    <property type="match status" value="1"/>
</dbReference>
<dbReference type="CDD" id="cd18809">
    <property type="entry name" value="SF1_C_RecD"/>
    <property type="match status" value="1"/>
</dbReference>
<dbReference type="GO" id="GO:0003677">
    <property type="term" value="F:DNA binding"/>
    <property type="evidence" value="ECO:0007669"/>
    <property type="project" value="UniProtKB-UniRule"/>
</dbReference>
<dbReference type="AlphaFoldDB" id="A0A1Y0IHY0"/>
<proteinExistence type="inferred from homology"/>
<keyword evidence="10 11" id="KW-0413">Isomerase</keyword>
<dbReference type="GO" id="GO:0043139">
    <property type="term" value="F:5'-3' DNA helicase activity"/>
    <property type="evidence" value="ECO:0007669"/>
    <property type="project" value="UniProtKB-UniRule"/>
</dbReference>
<evidence type="ECO:0000259" key="12">
    <source>
        <dbReference type="Pfam" id="PF13538"/>
    </source>
</evidence>
<dbReference type="Proteomes" id="UP000196027">
    <property type="component" value="Chromosome"/>
</dbReference>
<keyword evidence="8 11" id="KW-0238">DNA-binding</keyword>
<evidence type="ECO:0000256" key="10">
    <source>
        <dbReference type="ARBA" id="ARBA00023235"/>
    </source>
</evidence>
<comment type="miscellaneous">
    <text evidence="11">In the RecBCD complex, RecB has a slow 3'-5' helicase, an exonuclease activity and loads RecA onto ssDNA, RecD has a fast 5'-3' helicase activity, while RecC stimulates the ATPase and processivity of the RecB helicase and contributes to recognition of the Chi site.</text>
</comment>
<evidence type="ECO:0000256" key="6">
    <source>
        <dbReference type="ARBA" id="ARBA00022839"/>
    </source>
</evidence>
<sequence>MIPLRFDTLSQQVAGLEAIDFYLARDLSRCLLEPSHKTLSGTEQALLFNMLLALHWFLRQGNTCLPVAELAGLSFGQDREKGIPGLQFPGKIELLAVLAQVAIQPEDTGPVVLDREALYLRRYWIFECEVAEDLRHRMQFLPLSEAQHKSITTLVKSSFPRAPVPEEIDWQRVAVANAVGRRLSIISGGPGTGKTFTVTRVLLALQALHEGQLRIEMAAPTGKAAQRLKESISQAKQQLQKQGVDSGLINSIPETAKTLHRLLGFRPRTVHPRLGVEHPLRCDLLLIDEVSMIDIAMLARVLRALPEQAILIMLGDADQLPSVEVGSVMADLTCRPHPGYSGVVAAQIEAITGQSVPVDESSRFGHLTLLTKTYRFGGEIGILASAVIQSDGKQSWALLHDHEWQQTQASLLEDSAQVTYIPDHRTDEWLKNACLEYYRPMLLAPSVDDAFLQLSQFRLLTPTRVGNQGVVALNDRVEQILLRSNMGIRPGQHYRGRPIMVTENHYGVRLFNGDIGLVWTNEEGHLVAYFEDSERETDKDLNQTPLRQVNLARLPAVETVYAMTIHKTQGSEFQHVAIVLPEVESAILSPELLYTGITRAKQHVSICTSEAVWKAALKKRAKRYSGLAQRL</sequence>
<dbReference type="InterPro" id="IPR050534">
    <property type="entry name" value="Coronavir_polyprotein_1ab"/>
</dbReference>
<dbReference type="PANTHER" id="PTHR43788:SF6">
    <property type="entry name" value="DNA HELICASE B"/>
    <property type="match status" value="1"/>
</dbReference>
<organism evidence="13 14">
    <name type="scientific">Oleiphilus messinensis</name>
    <dbReference type="NCBI Taxonomy" id="141451"/>
    <lineage>
        <taxon>Bacteria</taxon>
        <taxon>Pseudomonadati</taxon>
        <taxon>Pseudomonadota</taxon>
        <taxon>Gammaproteobacteria</taxon>
        <taxon>Oceanospirillales</taxon>
        <taxon>Oleiphilaceae</taxon>
        <taxon>Oleiphilus</taxon>
    </lineage>
</organism>